<reference evidence="1" key="1">
    <citation type="journal article" date="2015" name="Nature">
        <title>Complex archaea that bridge the gap between prokaryotes and eukaryotes.</title>
        <authorList>
            <person name="Spang A."/>
            <person name="Saw J.H."/>
            <person name="Jorgensen S.L."/>
            <person name="Zaremba-Niedzwiedzka K."/>
            <person name="Martijn J."/>
            <person name="Lind A.E."/>
            <person name="van Eijk R."/>
            <person name="Schleper C."/>
            <person name="Guy L."/>
            <person name="Ettema T.J."/>
        </authorList>
    </citation>
    <scope>NUCLEOTIDE SEQUENCE</scope>
</reference>
<dbReference type="EMBL" id="LAZR01043671">
    <property type="protein sequence ID" value="KKL06517.1"/>
    <property type="molecule type" value="Genomic_DNA"/>
</dbReference>
<proteinExistence type="predicted"/>
<gene>
    <name evidence="1" type="ORF">LCGC14_2595250</name>
</gene>
<organism evidence="1">
    <name type="scientific">marine sediment metagenome</name>
    <dbReference type="NCBI Taxonomy" id="412755"/>
    <lineage>
        <taxon>unclassified sequences</taxon>
        <taxon>metagenomes</taxon>
        <taxon>ecological metagenomes</taxon>
    </lineage>
</organism>
<comment type="caution">
    <text evidence="1">The sequence shown here is derived from an EMBL/GenBank/DDBJ whole genome shotgun (WGS) entry which is preliminary data.</text>
</comment>
<protein>
    <submittedName>
        <fullName evidence="1">Uncharacterized protein</fullName>
    </submittedName>
</protein>
<accession>A0A0F9AYC1</accession>
<name>A0A0F9AYC1_9ZZZZ</name>
<dbReference type="AlphaFoldDB" id="A0A0F9AYC1"/>
<evidence type="ECO:0000313" key="1">
    <source>
        <dbReference type="EMBL" id="KKL06517.1"/>
    </source>
</evidence>
<sequence>MGTHTHGQNGECEKGGCWGKADSQVRIEETGSTFLFCDHHTTKAALHTKRAGIEARITPLSVRGELAIR</sequence>